<feature type="domain" description="Abnormal spindle-like microcephaly-associated protein ASH" evidence="7">
    <location>
        <begin position="373"/>
        <end position="463"/>
    </location>
</feature>
<evidence type="ECO:0000256" key="5">
    <source>
        <dbReference type="SAM" id="Phobius"/>
    </source>
</evidence>
<dbReference type="AlphaFoldDB" id="A0AAU7DKY2"/>
<dbReference type="Gene3D" id="2.60.40.10">
    <property type="entry name" value="Immunoglobulins"/>
    <property type="match status" value="4"/>
</dbReference>
<evidence type="ECO:0000256" key="1">
    <source>
        <dbReference type="ARBA" id="ARBA00004496"/>
    </source>
</evidence>
<dbReference type="RefSeq" id="WP_348263220.1">
    <property type="nucleotide sequence ID" value="NZ_CP121196.1"/>
</dbReference>
<keyword evidence="5" id="KW-1133">Transmembrane helix</keyword>
<dbReference type="InterPro" id="IPR054090">
    <property type="entry name" value="Cep192_Spd-2-like_dom"/>
</dbReference>
<proteinExistence type="predicted"/>
<dbReference type="Pfam" id="PF00150">
    <property type="entry name" value="Cellulase"/>
    <property type="match status" value="1"/>
</dbReference>
<reference evidence="9" key="1">
    <citation type="submission" date="2023-03" db="EMBL/GenBank/DDBJ databases">
        <title>Edaphobacter sp.</title>
        <authorList>
            <person name="Huber K.J."/>
            <person name="Papendorf J."/>
            <person name="Pilke C."/>
            <person name="Bunk B."/>
            <person name="Sproeer C."/>
            <person name="Pester M."/>
        </authorList>
    </citation>
    <scope>NUCLEOTIDE SEQUENCE</scope>
    <source>
        <strain evidence="9">DSM 110680</strain>
    </source>
</reference>
<sequence length="1115" mass="113220">MTRNAIQPGTAQNRAGNRVGGLLLATVLLLAVTLTGCLVAGVRVEPRSLVWGSVALGSTGTPMAVTFSNIGSSPISISSIGISGANAGDFAIASKTCGATLASSSNCTVTVNFTPTEPGNREATLTFNHSGFGSSQTVSLSGTATGKISTLTVTPQTLSFGTMNVGSASAVQSVLLQSDGTTTISFASIAITGANPADFSIASNTCGSSLTGSSNCTIGIAFNPTAAGSRTATLVITDSASGSPHQVALSGTGNVPVTGSVTVSPTSIAFPDTSDGTSSAAQTVTLSNSSASTVSLGPVGLSGPNAGDFVIASNACGANLAAAANCTIGVQFKPTSSGSRTATLGVSANGTSLQVSLSGTGTNSSTSGVSVAPTSITFASVAIGSTSSPKSVTLSNGGTSALTISSIAITGANASDFAITSKTCGSTLIAASSCSVTMTFTPSASGTRTADLVFTDSAGNSPQTATLTGTASTSTTLSIAPTNPTVLVNATLQFSANASVTWTATCGTITKAGLYTAPSTAETCTVTATGTGTTPPSVSTSVNVTSGSTSGTLTVYPSSAAVFVGTDQAFQAQLSLVPDANPVTFSVDGVAGGNATTGTITAQGVYTAPSIAGTHVLTVQDSTLGTAATARITVFTDVNVDFGSRSTTLPPISPDIFGTERMDSLHNTADLDLVKAAGMQYARIYAQIPFVFPTNSTANWPAIDSIVQRVSANGVHVMLQMVQTPPWLQPASNPCGAGNPAAMPTDVNAWASLATQYVKHMDENFPGVVTDYEIWNEPNTVALCDAVASRQPDYMKLFAAAAPMMRAQAAADAQASGLPAARVGGPATAGVQSGWVSAMLSDPVISQNIDFLSYHDYLFSNHQTAAQWDTYNGVDSVYQRTQDSGAGPMHSYVFTERLIAAGQQPQGKNLPLYATEYNLNWSFLKNCCANDPTFSPVWNTMYAADMLNSVYNGAPNTPGHMVYFAATAVPYFCLVGEIDANMDCAYPTGSVPQPYPQYFAYQLLGAANYLDLQDGGYMAKTVAPPTLGNGLVVTAFNTKSQDAIVIVNPNQNTLSNVTVNLNNTGLSSAQGTLYQIVNGQSIQSSSVTLQNQSGTSYTTTVTIGPYSVQAISIHN</sequence>
<feature type="domain" description="Glycoside hydrolase family 5" evidence="6">
    <location>
        <begin position="666"/>
        <end position="917"/>
    </location>
</feature>
<evidence type="ECO:0000256" key="4">
    <source>
        <dbReference type="ARBA" id="ARBA00023295"/>
    </source>
</evidence>
<accession>A0AAU7DKY2</accession>
<dbReference type="PANTHER" id="PTHR12631:SF10">
    <property type="entry name" value="BETA-XYLOSIDASE-LIKE PROTEIN-RELATED"/>
    <property type="match status" value="1"/>
</dbReference>
<evidence type="ECO:0000256" key="3">
    <source>
        <dbReference type="ARBA" id="ARBA00022801"/>
    </source>
</evidence>
<keyword evidence="4" id="KW-0326">Glycosidase</keyword>
<dbReference type="EMBL" id="CP121196">
    <property type="protein sequence ID" value="XBH17994.1"/>
    <property type="molecule type" value="Genomic_DNA"/>
</dbReference>
<gene>
    <name evidence="9" type="ORF">P8935_01380</name>
</gene>
<keyword evidence="5" id="KW-0812">Transmembrane</keyword>
<dbReference type="InterPro" id="IPR001547">
    <property type="entry name" value="Glyco_hydro_5"/>
</dbReference>
<comment type="subcellular location">
    <subcellularLocation>
        <location evidence="1">Cytoplasm</location>
    </subcellularLocation>
</comment>
<dbReference type="NCBIfam" id="NF012200">
    <property type="entry name" value="choice_anch_D"/>
    <property type="match status" value="4"/>
</dbReference>
<dbReference type="SUPFAM" id="SSF51445">
    <property type="entry name" value="(Trans)glycosidases"/>
    <property type="match status" value="1"/>
</dbReference>
<dbReference type="Gene3D" id="3.20.20.80">
    <property type="entry name" value="Glycosidases"/>
    <property type="match status" value="1"/>
</dbReference>
<dbReference type="GO" id="GO:0004553">
    <property type="term" value="F:hydrolase activity, hydrolyzing O-glycosyl compounds"/>
    <property type="evidence" value="ECO:0007669"/>
    <property type="project" value="InterPro"/>
</dbReference>
<feature type="domain" description="Cep192/Spd-2-like" evidence="8">
    <location>
        <begin position="44"/>
        <end position="143"/>
    </location>
</feature>
<dbReference type="InterPro" id="IPR031549">
    <property type="entry name" value="ASH"/>
</dbReference>
<name>A0AAU7DKY2_9BACT</name>
<feature type="transmembrane region" description="Helical" evidence="5">
    <location>
        <begin position="21"/>
        <end position="42"/>
    </location>
</feature>
<dbReference type="Pfam" id="PF15780">
    <property type="entry name" value="ASH"/>
    <property type="match status" value="1"/>
</dbReference>
<dbReference type="GO" id="GO:0000272">
    <property type="term" value="P:polysaccharide catabolic process"/>
    <property type="evidence" value="ECO:0007669"/>
    <property type="project" value="InterPro"/>
</dbReference>
<keyword evidence="5" id="KW-0472">Membrane</keyword>
<keyword evidence="2" id="KW-0963">Cytoplasm</keyword>
<dbReference type="InterPro" id="IPR051923">
    <property type="entry name" value="Glycosyl_Hydrolase_39"/>
</dbReference>
<dbReference type="InterPro" id="IPR013783">
    <property type="entry name" value="Ig-like_fold"/>
</dbReference>
<keyword evidence="3" id="KW-0378">Hydrolase</keyword>
<feature type="domain" description="Cep192/Spd-2-like" evidence="8">
    <location>
        <begin position="150"/>
        <end position="253"/>
    </location>
</feature>
<evidence type="ECO:0000259" key="7">
    <source>
        <dbReference type="Pfam" id="PF15780"/>
    </source>
</evidence>
<organism evidence="9">
    <name type="scientific">Telmatobacter sp. DSM 110680</name>
    <dbReference type="NCBI Taxonomy" id="3036704"/>
    <lineage>
        <taxon>Bacteria</taxon>
        <taxon>Pseudomonadati</taxon>
        <taxon>Acidobacteriota</taxon>
        <taxon>Terriglobia</taxon>
        <taxon>Terriglobales</taxon>
        <taxon>Acidobacteriaceae</taxon>
        <taxon>Telmatobacter</taxon>
    </lineage>
</organism>
<dbReference type="InterPro" id="IPR017853">
    <property type="entry name" value="GH"/>
</dbReference>
<dbReference type="PANTHER" id="PTHR12631">
    <property type="entry name" value="ALPHA-L-IDURONIDASE"/>
    <property type="match status" value="1"/>
</dbReference>
<protein>
    <submittedName>
        <fullName evidence="9">Choice-of-anchor D domain-containing protein</fullName>
    </submittedName>
</protein>
<dbReference type="GO" id="GO:0005737">
    <property type="term" value="C:cytoplasm"/>
    <property type="evidence" value="ECO:0007669"/>
    <property type="project" value="UniProtKB-SubCell"/>
</dbReference>
<evidence type="ECO:0000259" key="8">
    <source>
        <dbReference type="Pfam" id="PF22073"/>
    </source>
</evidence>
<dbReference type="Pfam" id="PF22073">
    <property type="entry name" value="Cep192_D4"/>
    <property type="match status" value="2"/>
</dbReference>
<evidence type="ECO:0000256" key="2">
    <source>
        <dbReference type="ARBA" id="ARBA00022490"/>
    </source>
</evidence>
<evidence type="ECO:0000313" key="9">
    <source>
        <dbReference type="EMBL" id="XBH17994.1"/>
    </source>
</evidence>
<evidence type="ECO:0000259" key="6">
    <source>
        <dbReference type="Pfam" id="PF00150"/>
    </source>
</evidence>